<evidence type="ECO:0000313" key="1">
    <source>
        <dbReference type="EMBL" id="CAE6462834.1"/>
    </source>
</evidence>
<accession>A0A8H3GRS7</accession>
<sequence>MNSNLPSAEIPSKLFHTFSIIAHSLRARLASLQRSFLTAILPPSLGLLRSYVSPTKIQAPASGILGGRNHRSLTPVIYVPSHCMVSAFVAVSFMGLKPPYHITVYILPHLYNFSCVPGGVSFGTPSTISAYFSGRNWSL</sequence>
<comment type="caution">
    <text evidence="1">The sequence shown here is derived from an EMBL/GenBank/DDBJ whole genome shotgun (WGS) entry which is preliminary data.</text>
</comment>
<organism evidence="1 2">
    <name type="scientific">Rhizoctonia solani</name>
    <dbReference type="NCBI Taxonomy" id="456999"/>
    <lineage>
        <taxon>Eukaryota</taxon>
        <taxon>Fungi</taxon>
        <taxon>Dikarya</taxon>
        <taxon>Basidiomycota</taxon>
        <taxon>Agaricomycotina</taxon>
        <taxon>Agaricomycetes</taxon>
        <taxon>Cantharellales</taxon>
        <taxon>Ceratobasidiaceae</taxon>
        <taxon>Rhizoctonia</taxon>
    </lineage>
</organism>
<reference evidence="1" key="1">
    <citation type="submission" date="2021-01" db="EMBL/GenBank/DDBJ databases">
        <authorList>
            <person name="Kaushik A."/>
        </authorList>
    </citation>
    <scope>NUCLEOTIDE SEQUENCE</scope>
    <source>
        <strain evidence="1">AG6-10EEA</strain>
    </source>
</reference>
<dbReference type="AlphaFoldDB" id="A0A8H3GRS7"/>
<name>A0A8H3GRS7_9AGAM</name>
<protein>
    <submittedName>
        <fullName evidence="1">Uncharacterized protein</fullName>
    </submittedName>
</protein>
<dbReference type="Proteomes" id="UP000663853">
    <property type="component" value="Unassembled WGS sequence"/>
</dbReference>
<proteinExistence type="predicted"/>
<evidence type="ECO:0000313" key="2">
    <source>
        <dbReference type="Proteomes" id="UP000663853"/>
    </source>
</evidence>
<dbReference type="EMBL" id="CAJMXA010001544">
    <property type="protein sequence ID" value="CAE6462834.1"/>
    <property type="molecule type" value="Genomic_DNA"/>
</dbReference>
<gene>
    <name evidence="1" type="ORF">RDB_LOCUS63901</name>
</gene>